<dbReference type="Proteomes" id="UP001304970">
    <property type="component" value="Chromosome"/>
</dbReference>
<name>A0AA97A6F3_9EURY</name>
<sequence length="55" mass="6285">MPKVLPKRCPSCQKLALNEEVTDCFYCQSCGKWFDKKDLPEDPVPEPAPTETIEE</sequence>
<protein>
    <submittedName>
        <fullName evidence="1">Uncharacterized protein</fullName>
    </submittedName>
</protein>
<dbReference type="GeneID" id="89228473"/>
<dbReference type="RefSeq" id="WP_338097236.1">
    <property type="nucleotide sequence ID" value="NZ_CP131061.1"/>
</dbReference>
<dbReference type="EMBL" id="CP131061">
    <property type="protein sequence ID" value="WNY27263.1"/>
    <property type="molecule type" value="Genomic_DNA"/>
</dbReference>
<evidence type="ECO:0000313" key="1">
    <source>
        <dbReference type="EMBL" id="WNY27263.1"/>
    </source>
</evidence>
<dbReference type="AlphaFoldDB" id="A0AA97A6F3"/>
<evidence type="ECO:0000313" key="2">
    <source>
        <dbReference type="Proteomes" id="UP001304970"/>
    </source>
</evidence>
<proteinExistence type="predicted"/>
<reference evidence="1 2" key="1">
    <citation type="submission" date="2023-07" db="EMBL/GenBank/DDBJ databases">
        <title>Closed genome sequence of Methanosarcinaceae archaeon Am2.</title>
        <authorList>
            <person name="Poehlein A."/>
            <person name="Protasov E."/>
            <person name="Platt K."/>
            <person name="Reeh H."/>
            <person name="Daniel R."/>
            <person name="Brune A."/>
        </authorList>
    </citation>
    <scope>NUCLEOTIDE SEQUENCE [LARGE SCALE GENOMIC DNA]</scope>
    <source>
        <strain evidence="1 2">Am2</strain>
    </source>
</reference>
<accession>A0AA97A6F3</accession>
<organism evidence="1 2">
    <name type="scientific">Methanolapillus ohkumae</name>
    <dbReference type="NCBI Taxonomy" id="3028298"/>
    <lineage>
        <taxon>Archaea</taxon>
        <taxon>Methanobacteriati</taxon>
        <taxon>Methanobacteriota</taxon>
        <taxon>Stenosarchaea group</taxon>
        <taxon>Methanomicrobia</taxon>
        <taxon>Methanosarcinales</taxon>
        <taxon>Methanosarcinaceae</taxon>
        <taxon>Methanolapillus</taxon>
    </lineage>
</organism>
<keyword evidence="2" id="KW-1185">Reference proteome</keyword>
<gene>
    <name evidence="1" type="ORF">MsAm2_10550</name>
</gene>